<name>A0AAV4VDR0_9ARAC</name>
<feature type="region of interest" description="Disordered" evidence="1">
    <location>
        <begin position="1"/>
        <end position="30"/>
    </location>
</feature>
<sequence length="103" mass="11669">MPRESKHLNTSKGRNPTTTQPVIYGHNSVEGPNRSLSGSWHVYPPSDWLPVIESRHNKLLQKFSIRNEGNLHKRPPLSATTFNYPLSPLAILKSLSHCNFGKR</sequence>
<keyword evidence="3" id="KW-1185">Reference proteome</keyword>
<evidence type="ECO:0000313" key="3">
    <source>
        <dbReference type="Proteomes" id="UP001054837"/>
    </source>
</evidence>
<protein>
    <submittedName>
        <fullName evidence="2">Uncharacterized protein</fullName>
    </submittedName>
</protein>
<comment type="caution">
    <text evidence="2">The sequence shown here is derived from an EMBL/GenBank/DDBJ whole genome shotgun (WGS) entry which is preliminary data.</text>
</comment>
<gene>
    <name evidence="2" type="ORF">CDAR_227961</name>
</gene>
<feature type="compositionally biased region" description="Polar residues" evidence="1">
    <location>
        <begin position="8"/>
        <end position="21"/>
    </location>
</feature>
<organism evidence="2 3">
    <name type="scientific">Caerostris darwini</name>
    <dbReference type="NCBI Taxonomy" id="1538125"/>
    <lineage>
        <taxon>Eukaryota</taxon>
        <taxon>Metazoa</taxon>
        <taxon>Ecdysozoa</taxon>
        <taxon>Arthropoda</taxon>
        <taxon>Chelicerata</taxon>
        <taxon>Arachnida</taxon>
        <taxon>Araneae</taxon>
        <taxon>Araneomorphae</taxon>
        <taxon>Entelegynae</taxon>
        <taxon>Araneoidea</taxon>
        <taxon>Araneidae</taxon>
        <taxon>Caerostris</taxon>
    </lineage>
</organism>
<accession>A0AAV4VDR0</accession>
<evidence type="ECO:0000256" key="1">
    <source>
        <dbReference type="SAM" id="MobiDB-lite"/>
    </source>
</evidence>
<dbReference type="Proteomes" id="UP001054837">
    <property type="component" value="Unassembled WGS sequence"/>
</dbReference>
<dbReference type="AlphaFoldDB" id="A0AAV4VDR0"/>
<proteinExistence type="predicted"/>
<evidence type="ECO:0000313" key="2">
    <source>
        <dbReference type="EMBL" id="GIY68276.1"/>
    </source>
</evidence>
<reference evidence="2 3" key="1">
    <citation type="submission" date="2021-06" db="EMBL/GenBank/DDBJ databases">
        <title>Caerostris darwini draft genome.</title>
        <authorList>
            <person name="Kono N."/>
            <person name="Arakawa K."/>
        </authorList>
    </citation>
    <scope>NUCLEOTIDE SEQUENCE [LARGE SCALE GENOMIC DNA]</scope>
</reference>
<dbReference type="EMBL" id="BPLQ01012852">
    <property type="protein sequence ID" value="GIY68276.1"/>
    <property type="molecule type" value="Genomic_DNA"/>
</dbReference>